<gene>
    <name evidence="2" type="ORF">MBAV_000238</name>
</gene>
<reference evidence="2 3" key="1">
    <citation type="submission" date="2015-02" db="EMBL/GenBank/DDBJ databases">
        <title>Single-cell genomics of uncultivated deep-branching MTB reveals a conserved set of magnetosome genes.</title>
        <authorList>
            <person name="Kolinko S."/>
            <person name="Richter M."/>
            <person name="Glockner F.O."/>
            <person name="Brachmann A."/>
            <person name="Schuler D."/>
        </authorList>
    </citation>
    <scope>NUCLEOTIDE SEQUENCE [LARGE SCALE GENOMIC DNA]</scope>
    <source>
        <strain evidence="2">TM-1</strain>
    </source>
</reference>
<keyword evidence="3" id="KW-1185">Reference proteome</keyword>
<proteinExistence type="predicted"/>
<dbReference type="EMBL" id="LACI01000112">
    <property type="protein sequence ID" value="KJU87568.1"/>
    <property type="molecule type" value="Genomic_DNA"/>
</dbReference>
<comment type="caution">
    <text evidence="2">The sequence shown here is derived from an EMBL/GenBank/DDBJ whole genome shotgun (WGS) entry which is preliminary data.</text>
</comment>
<keyword evidence="1" id="KW-0812">Transmembrane</keyword>
<feature type="transmembrane region" description="Helical" evidence="1">
    <location>
        <begin position="32"/>
        <end position="51"/>
    </location>
</feature>
<evidence type="ECO:0000313" key="3">
    <source>
        <dbReference type="Proteomes" id="UP000033423"/>
    </source>
</evidence>
<sequence length="80" mass="8915">MQAIAEVLSTGLKTFRKLRIFMDYVRRLISSSLWHVVTVFGMMLGVLFLSVKPMYADGNFTLTVNKNGQSVGSVWSSPKG</sequence>
<keyword evidence="1" id="KW-0472">Membrane</keyword>
<protein>
    <submittedName>
        <fullName evidence="2">Uncharacterized protein</fullName>
    </submittedName>
</protein>
<feature type="non-terminal residue" evidence="2">
    <location>
        <position position="80"/>
    </location>
</feature>
<organism evidence="2 3">
    <name type="scientific">Candidatus Magnetobacterium bavaricum</name>
    <dbReference type="NCBI Taxonomy" id="29290"/>
    <lineage>
        <taxon>Bacteria</taxon>
        <taxon>Pseudomonadati</taxon>
        <taxon>Nitrospirota</taxon>
        <taxon>Thermodesulfovibrionia</taxon>
        <taxon>Thermodesulfovibrionales</taxon>
        <taxon>Candidatus Magnetobacteriaceae</taxon>
        <taxon>Candidatus Magnetobacterium</taxon>
    </lineage>
</organism>
<dbReference type="AlphaFoldDB" id="A0A0F3H3P0"/>
<keyword evidence="1" id="KW-1133">Transmembrane helix</keyword>
<evidence type="ECO:0000313" key="2">
    <source>
        <dbReference type="EMBL" id="KJU87568.1"/>
    </source>
</evidence>
<accession>A0A0F3H3P0</accession>
<evidence type="ECO:0000256" key="1">
    <source>
        <dbReference type="SAM" id="Phobius"/>
    </source>
</evidence>
<name>A0A0F3H3P0_9BACT</name>
<dbReference type="Proteomes" id="UP000033423">
    <property type="component" value="Unassembled WGS sequence"/>
</dbReference>